<evidence type="ECO:0000256" key="1">
    <source>
        <dbReference type="ARBA" id="ARBA00008056"/>
    </source>
</evidence>
<dbReference type="InterPro" id="IPR044861">
    <property type="entry name" value="IPNS-like_FE2OG_OXY"/>
</dbReference>
<evidence type="ECO:0000256" key="3">
    <source>
        <dbReference type="ARBA" id="ARBA00023002"/>
    </source>
</evidence>
<evidence type="ECO:0000256" key="2">
    <source>
        <dbReference type="ARBA" id="ARBA00022723"/>
    </source>
</evidence>
<evidence type="ECO:0000313" key="7">
    <source>
        <dbReference type="EMBL" id="KAK3102665.1"/>
    </source>
</evidence>
<dbReference type="GO" id="GO:0016491">
    <property type="term" value="F:oxidoreductase activity"/>
    <property type="evidence" value="ECO:0007669"/>
    <property type="project" value="UniProtKB-KW"/>
</dbReference>
<dbReference type="SUPFAM" id="SSF51197">
    <property type="entry name" value="Clavaminate synthase-like"/>
    <property type="match status" value="1"/>
</dbReference>
<sequence>MPLEESQLPIVDLEKAKTNPKEVAQVVVHGLEKIGFLFIDNAEGIDHEKLLRCCKWFFSQPPEFKKRIMRNFWNPENKNIYRGYFPVVEGEPSRKEGFDSARDVPPNDPEVSAKNWMYENTPWPEEDGTFPFRQTMRDAYEAFHKVAIRVLQLTAIGLGIKEDTFDELFNNKPLTTHRIQHYPPWDGAPPPNAIIEDGKIVTTPVHTDSNFLTLLLTFGFRGLEVMMPDETWVEIKPRPNSIIMNIGDVFSRMLGGRVKATRHRVLDIGIDRYSMPFFFTPHYNADIGINFLSKVTGQGPDHIPERYGPWVVHLIKHVKKYFEYRVLPDIE</sequence>
<dbReference type="InterPro" id="IPR005123">
    <property type="entry name" value="Oxoglu/Fe-dep_dioxygenase_dom"/>
</dbReference>
<reference evidence="7" key="1">
    <citation type="submission" date="2019-08" db="EMBL/GenBank/DDBJ databases">
        <title>The improved chromosome-level genome for the pearl oyster Pinctada fucata martensii using PacBio sequencing and Hi-C.</title>
        <authorList>
            <person name="Zheng Z."/>
        </authorList>
    </citation>
    <scope>NUCLEOTIDE SEQUENCE</scope>
    <source>
        <strain evidence="7">ZZ-2019</strain>
        <tissue evidence="7">Adductor muscle</tissue>
    </source>
</reference>
<dbReference type="InterPro" id="IPR027443">
    <property type="entry name" value="IPNS-like_sf"/>
</dbReference>
<dbReference type="Pfam" id="PF14226">
    <property type="entry name" value="DIOX_N"/>
    <property type="match status" value="1"/>
</dbReference>
<organism evidence="7 8">
    <name type="scientific">Pinctada imbricata</name>
    <name type="common">Atlantic pearl-oyster</name>
    <name type="synonym">Pinctada martensii</name>
    <dbReference type="NCBI Taxonomy" id="66713"/>
    <lineage>
        <taxon>Eukaryota</taxon>
        <taxon>Metazoa</taxon>
        <taxon>Spiralia</taxon>
        <taxon>Lophotrochozoa</taxon>
        <taxon>Mollusca</taxon>
        <taxon>Bivalvia</taxon>
        <taxon>Autobranchia</taxon>
        <taxon>Pteriomorphia</taxon>
        <taxon>Pterioida</taxon>
        <taxon>Pterioidea</taxon>
        <taxon>Pteriidae</taxon>
        <taxon>Pinctada</taxon>
    </lineage>
</organism>
<dbReference type="Proteomes" id="UP001186944">
    <property type="component" value="Unassembled WGS sequence"/>
</dbReference>
<dbReference type="Gene3D" id="2.60.120.330">
    <property type="entry name" value="B-lactam Antibiotic, Isopenicillin N Synthase, Chain"/>
    <property type="match status" value="1"/>
</dbReference>
<evidence type="ECO:0000256" key="4">
    <source>
        <dbReference type="ARBA" id="ARBA00023004"/>
    </source>
</evidence>
<proteinExistence type="inferred from homology"/>
<keyword evidence="2 5" id="KW-0479">Metal-binding</keyword>
<evidence type="ECO:0000256" key="5">
    <source>
        <dbReference type="RuleBase" id="RU003682"/>
    </source>
</evidence>
<accession>A0AA88YMT3</accession>
<dbReference type="Pfam" id="PF03171">
    <property type="entry name" value="2OG-FeII_Oxy"/>
    <property type="match status" value="1"/>
</dbReference>
<dbReference type="InterPro" id="IPR026992">
    <property type="entry name" value="DIOX_N"/>
</dbReference>
<evidence type="ECO:0000313" key="8">
    <source>
        <dbReference type="Proteomes" id="UP001186944"/>
    </source>
</evidence>
<comment type="similarity">
    <text evidence="1 5">Belongs to the iron/ascorbate-dependent oxidoreductase family.</text>
</comment>
<dbReference type="PANTHER" id="PTHR10209:SF881">
    <property type="entry name" value="FI07970P-RELATED"/>
    <property type="match status" value="1"/>
</dbReference>
<dbReference type="AlphaFoldDB" id="A0AA88YMT3"/>
<keyword evidence="8" id="KW-1185">Reference proteome</keyword>
<dbReference type="PROSITE" id="PS51471">
    <property type="entry name" value="FE2OG_OXY"/>
    <property type="match status" value="1"/>
</dbReference>
<evidence type="ECO:0000259" key="6">
    <source>
        <dbReference type="PROSITE" id="PS51471"/>
    </source>
</evidence>
<keyword evidence="4 5" id="KW-0408">Iron</keyword>
<dbReference type="PANTHER" id="PTHR10209">
    <property type="entry name" value="OXIDOREDUCTASE, 2OG-FE II OXYGENASE FAMILY PROTEIN"/>
    <property type="match status" value="1"/>
</dbReference>
<dbReference type="GO" id="GO:0046872">
    <property type="term" value="F:metal ion binding"/>
    <property type="evidence" value="ECO:0007669"/>
    <property type="project" value="UniProtKB-KW"/>
</dbReference>
<dbReference type="EMBL" id="VSWD01000005">
    <property type="protein sequence ID" value="KAK3102665.1"/>
    <property type="molecule type" value="Genomic_DNA"/>
</dbReference>
<feature type="domain" description="Fe2OG dioxygenase" evidence="6">
    <location>
        <begin position="173"/>
        <end position="281"/>
    </location>
</feature>
<name>A0AA88YMT3_PINIB</name>
<keyword evidence="3 5" id="KW-0560">Oxidoreductase</keyword>
<comment type="caution">
    <text evidence="7">The sequence shown here is derived from an EMBL/GenBank/DDBJ whole genome shotgun (WGS) entry which is preliminary data.</text>
</comment>
<dbReference type="PRINTS" id="PR00682">
    <property type="entry name" value="IPNSYNTHASE"/>
</dbReference>
<gene>
    <name evidence="7" type="ORF">FSP39_013018</name>
</gene>
<protein>
    <recommendedName>
        <fullName evidence="6">Fe2OG dioxygenase domain-containing protein</fullName>
    </recommendedName>
</protein>